<accession>A0A975JFR5</accession>
<dbReference type="PANTHER" id="PTHR37302:SF1">
    <property type="entry name" value="PROTEIN DINB"/>
    <property type="match status" value="1"/>
</dbReference>
<proteinExistence type="inferred from homology"/>
<comment type="similarity">
    <text evidence="1">Belongs to the DinB family.</text>
</comment>
<protein>
    <submittedName>
        <fullName evidence="4">DinB family protein</fullName>
    </submittedName>
</protein>
<dbReference type="KEGG" id="sual:KDD17_07035"/>
<name>A0A975JFR5_9RHOB</name>
<feature type="binding site" evidence="3">
    <location>
        <position position="50"/>
    </location>
    <ligand>
        <name>a divalent metal cation</name>
        <dbReference type="ChEBI" id="CHEBI:60240"/>
    </ligand>
</feature>
<dbReference type="Gene3D" id="1.20.120.450">
    <property type="entry name" value="dinb family like domain"/>
    <property type="match status" value="1"/>
</dbReference>
<dbReference type="EMBL" id="CP073581">
    <property type="protein sequence ID" value="QUJ77701.1"/>
    <property type="molecule type" value="Genomic_DNA"/>
</dbReference>
<evidence type="ECO:0000313" key="5">
    <source>
        <dbReference type="Proteomes" id="UP000683291"/>
    </source>
</evidence>
<dbReference type="Pfam" id="PF05163">
    <property type="entry name" value="DinB"/>
    <property type="match status" value="1"/>
</dbReference>
<dbReference type="SUPFAM" id="SSF109854">
    <property type="entry name" value="DinB/YfiT-like putative metalloenzymes"/>
    <property type="match status" value="1"/>
</dbReference>
<dbReference type="RefSeq" id="WP_212705894.1">
    <property type="nucleotide sequence ID" value="NZ_CP073581.1"/>
</dbReference>
<dbReference type="InterPro" id="IPR034660">
    <property type="entry name" value="DinB/YfiT-like"/>
</dbReference>
<gene>
    <name evidence="4" type="ORF">KDD17_07035</name>
</gene>
<organism evidence="4 5">
    <name type="scientific">Sulfitobacter albidus</name>
    <dbReference type="NCBI Taxonomy" id="2829501"/>
    <lineage>
        <taxon>Bacteria</taxon>
        <taxon>Pseudomonadati</taxon>
        <taxon>Pseudomonadota</taxon>
        <taxon>Alphaproteobacteria</taxon>
        <taxon>Rhodobacterales</taxon>
        <taxon>Roseobacteraceae</taxon>
        <taxon>Sulfitobacter</taxon>
    </lineage>
</organism>
<reference evidence="4" key="1">
    <citation type="submission" date="2021-04" db="EMBL/GenBank/DDBJ databases">
        <title>Complete genome sequence for Sulfitobacter sp. strain JK7-1.</title>
        <authorList>
            <person name="Park S.-J."/>
        </authorList>
    </citation>
    <scope>NUCLEOTIDE SEQUENCE</scope>
    <source>
        <strain evidence="4">JK7-1</strain>
    </source>
</reference>
<dbReference type="Proteomes" id="UP000683291">
    <property type="component" value="Chromosome 1"/>
</dbReference>
<feature type="binding site" evidence="3">
    <location>
        <position position="141"/>
    </location>
    <ligand>
        <name>a divalent metal cation</name>
        <dbReference type="ChEBI" id="CHEBI:60240"/>
    </ligand>
</feature>
<dbReference type="AlphaFoldDB" id="A0A975JFR5"/>
<dbReference type="GO" id="GO:0046872">
    <property type="term" value="F:metal ion binding"/>
    <property type="evidence" value="ECO:0007669"/>
    <property type="project" value="UniProtKB-KW"/>
</dbReference>
<feature type="binding site" evidence="3">
    <location>
        <position position="137"/>
    </location>
    <ligand>
        <name>a divalent metal cation</name>
        <dbReference type="ChEBI" id="CHEBI:60240"/>
    </ligand>
</feature>
<evidence type="ECO:0000313" key="4">
    <source>
        <dbReference type="EMBL" id="QUJ77701.1"/>
    </source>
</evidence>
<dbReference type="PANTHER" id="PTHR37302">
    <property type="entry name" value="SLR1116 PROTEIN"/>
    <property type="match status" value="1"/>
</dbReference>
<evidence type="ECO:0000256" key="2">
    <source>
        <dbReference type="ARBA" id="ARBA00022723"/>
    </source>
</evidence>
<sequence length="168" mass="19379">MIQKDYVLQMARYNAWQNNQLRRLIQPMGEAELRADRGAFFGSIFATLNHILWADTLWMSRFCSDVQAPAKGVDFREFAATPGEWDAMRFRLDGRMRIWAQTLSNMDLRGDLEWYSGTLERTVTQPVGLCITHMFNHQTHHRGQIHQMLGAMGAETPVSDLVFMPEDA</sequence>
<evidence type="ECO:0000256" key="3">
    <source>
        <dbReference type="PIRSR" id="PIRSR607837-1"/>
    </source>
</evidence>
<evidence type="ECO:0000256" key="1">
    <source>
        <dbReference type="ARBA" id="ARBA00008635"/>
    </source>
</evidence>
<keyword evidence="2 3" id="KW-0479">Metal-binding</keyword>
<keyword evidence="5" id="KW-1185">Reference proteome</keyword>
<dbReference type="InterPro" id="IPR007837">
    <property type="entry name" value="DinB"/>
</dbReference>